<proteinExistence type="predicted"/>
<accession>A0A382P2N2</accession>
<reference evidence="1" key="1">
    <citation type="submission" date="2018-05" db="EMBL/GenBank/DDBJ databases">
        <authorList>
            <person name="Lanie J.A."/>
            <person name="Ng W.-L."/>
            <person name="Kazmierczak K.M."/>
            <person name="Andrzejewski T.M."/>
            <person name="Davidsen T.M."/>
            <person name="Wayne K.J."/>
            <person name="Tettelin H."/>
            <person name="Glass J.I."/>
            <person name="Rusch D."/>
            <person name="Podicherti R."/>
            <person name="Tsui H.-C.T."/>
            <person name="Winkler M.E."/>
        </authorList>
    </citation>
    <scope>NUCLEOTIDE SEQUENCE</scope>
</reference>
<organism evidence="1">
    <name type="scientific">marine metagenome</name>
    <dbReference type="NCBI Taxonomy" id="408172"/>
    <lineage>
        <taxon>unclassified sequences</taxon>
        <taxon>metagenomes</taxon>
        <taxon>ecological metagenomes</taxon>
    </lineage>
</organism>
<dbReference type="AlphaFoldDB" id="A0A382P2N2"/>
<gene>
    <name evidence="1" type="ORF">METZ01_LOCUS320518</name>
</gene>
<evidence type="ECO:0000313" key="1">
    <source>
        <dbReference type="EMBL" id="SVC67664.1"/>
    </source>
</evidence>
<dbReference type="EMBL" id="UINC01104485">
    <property type="protein sequence ID" value="SVC67664.1"/>
    <property type="molecule type" value="Genomic_DNA"/>
</dbReference>
<name>A0A382P2N2_9ZZZZ</name>
<sequence>MILKALSKNHYHPNSEISPIFAQVLSIKSLTTY</sequence>
<protein>
    <submittedName>
        <fullName evidence="1">Uncharacterized protein</fullName>
    </submittedName>
</protein>